<dbReference type="InterPro" id="IPR004641">
    <property type="entry name" value="RNase_HIII"/>
</dbReference>
<dbReference type="EC" id="3.1.26.4" evidence="13"/>
<feature type="binding site" evidence="12">
    <location>
        <position position="93"/>
    </location>
    <ligand>
        <name>a divalent metal cation</name>
        <dbReference type="ChEBI" id="CHEBI:60240"/>
    </ligand>
</feature>
<keyword evidence="11" id="KW-0460">Magnesium</keyword>
<dbReference type="SUPFAM" id="SSF53098">
    <property type="entry name" value="Ribonuclease H-like"/>
    <property type="match status" value="1"/>
</dbReference>
<dbReference type="Gene3D" id="3.30.420.10">
    <property type="entry name" value="Ribonuclease H-like superfamily/Ribonuclease H"/>
    <property type="match status" value="1"/>
</dbReference>
<evidence type="ECO:0000256" key="8">
    <source>
        <dbReference type="ARBA" id="ARBA00022723"/>
    </source>
</evidence>
<comment type="subcellular location">
    <subcellularLocation>
        <location evidence="4">Cytoplasm</location>
    </subcellularLocation>
</comment>
<evidence type="ECO:0000313" key="16">
    <source>
        <dbReference type="Proteomes" id="UP000231179"/>
    </source>
</evidence>
<dbReference type="InterPro" id="IPR001352">
    <property type="entry name" value="RNase_HII/HIII"/>
</dbReference>
<protein>
    <recommendedName>
        <fullName evidence="13">Ribonuclease</fullName>
        <ecNumber evidence="13">3.1.26.4</ecNumber>
    </recommendedName>
</protein>
<keyword evidence="9 12" id="KW-0255">Endonuclease</keyword>
<evidence type="ECO:0000256" key="7">
    <source>
        <dbReference type="ARBA" id="ARBA00022722"/>
    </source>
</evidence>
<name>A0A2K8KHX5_9MOLU</name>
<dbReference type="GO" id="GO:0046872">
    <property type="term" value="F:metal ion binding"/>
    <property type="evidence" value="ECO:0007669"/>
    <property type="project" value="UniProtKB-KW"/>
</dbReference>
<dbReference type="Pfam" id="PF01351">
    <property type="entry name" value="RNase_HII"/>
    <property type="match status" value="1"/>
</dbReference>
<evidence type="ECO:0000256" key="6">
    <source>
        <dbReference type="ARBA" id="ARBA00022490"/>
    </source>
</evidence>
<dbReference type="EMBL" id="CP024870">
    <property type="protein sequence ID" value="ATX70842.1"/>
    <property type="molecule type" value="Genomic_DNA"/>
</dbReference>
<keyword evidence="7 12" id="KW-0540">Nuclease</keyword>
<dbReference type="InterPro" id="IPR024567">
    <property type="entry name" value="RNase_HII/HIII_dom"/>
</dbReference>
<dbReference type="InterPro" id="IPR012337">
    <property type="entry name" value="RNaseH-like_sf"/>
</dbReference>
<evidence type="ECO:0000256" key="9">
    <source>
        <dbReference type="ARBA" id="ARBA00022759"/>
    </source>
</evidence>
<reference evidence="15 16" key="1">
    <citation type="submission" date="2017-11" db="EMBL/GenBank/DDBJ databases">
        <title>Complete genome sequence of Spiroplasma clarkii CN-5 (DSM 19994).</title>
        <authorList>
            <person name="Tsai Y.-M."/>
            <person name="Chang A."/>
            <person name="Lo W.-S."/>
            <person name="Kuo C.-H."/>
        </authorList>
    </citation>
    <scope>NUCLEOTIDE SEQUENCE [LARGE SCALE GENOMIC DNA]</scope>
    <source>
        <strain evidence="15 16">CN-5</strain>
    </source>
</reference>
<comment type="cofactor">
    <cofactor evidence="12">
        <name>Mn(2+)</name>
        <dbReference type="ChEBI" id="CHEBI:29035"/>
    </cofactor>
    <cofactor evidence="12">
        <name>Mg(2+)</name>
        <dbReference type="ChEBI" id="CHEBI:18420"/>
    </cofactor>
    <text evidence="12">Manganese or magnesium. Binds 1 divalent metal ion per monomer in the absence of substrate. May bind a second metal ion after substrate binding.</text>
</comment>
<comment type="catalytic activity">
    <reaction evidence="1 12 13">
        <text>Endonucleolytic cleavage to 5'-phosphomonoester.</text>
        <dbReference type="EC" id="3.1.26.4"/>
    </reaction>
</comment>
<dbReference type="PANTHER" id="PTHR10954:SF23">
    <property type="entry name" value="RIBONUCLEASE"/>
    <property type="match status" value="1"/>
</dbReference>
<comment type="function">
    <text evidence="3 13">Endonuclease that specifically degrades the RNA of RNA-DNA hybrids.</text>
</comment>
<keyword evidence="10 12" id="KW-0378">Hydrolase</keyword>
<feature type="binding site" evidence="12">
    <location>
        <position position="92"/>
    </location>
    <ligand>
        <name>a divalent metal cation</name>
        <dbReference type="ChEBI" id="CHEBI:60240"/>
    </ligand>
</feature>
<evidence type="ECO:0000256" key="2">
    <source>
        <dbReference type="ARBA" id="ARBA00001946"/>
    </source>
</evidence>
<gene>
    <name evidence="15" type="primary">rnhC</name>
    <name evidence="15" type="ORF">SCLAR_v1c05230</name>
</gene>
<dbReference type="GO" id="GO:0032299">
    <property type="term" value="C:ribonuclease H2 complex"/>
    <property type="evidence" value="ECO:0007669"/>
    <property type="project" value="TreeGrafter"/>
</dbReference>
<evidence type="ECO:0000256" key="4">
    <source>
        <dbReference type="ARBA" id="ARBA00004496"/>
    </source>
</evidence>
<dbReference type="PANTHER" id="PTHR10954">
    <property type="entry name" value="RIBONUCLEASE H2 SUBUNIT A"/>
    <property type="match status" value="1"/>
</dbReference>
<evidence type="ECO:0000256" key="5">
    <source>
        <dbReference type="ARBA" id="ARBA00008378"/>
    </source>
</evidence>
<dbReference type="GO" id="GO:0043137">
    <property type="term" value="P:DNA replication, removal of RNA primer"/>
    <property type="evidence" value="ECO:0007669"/>
    <property type="project" value="TreeGrafter"/>
</dbReference>
<comment type="cofactor">
    <cofactor evidence="2">
        <name>Mg(2+)</name>
        <dbReference type="ChEBI" id="CHEBI:18420"/>
    </cofactor>
</comment>
<dbReference type="Proteomes" id="UP000231179">
    <property type="component" value="Chromosome"/>
</dbReference>
<dbReference type="GO" id="GO:0005737">
    <property type="term" value="C:cytoplasm"/>
    <property type="evidence" value="ECO:0007669"/>
    <property type="project" value="UniProtKB-SubCell"/>
</dbReference>
<dbReference type="NCBIfam" id="TIGR00716">
    <property type="entry name" value="rnhC"/>
    <property type="match status" value="1"/>
</dbReference>
<evidence type="ECO:0000256" key="10">
    <source>
        <dbReference type="ARBA" id="ARBA00022801"/>
    </source>
</evidence>
<accession>A0A2K8KHX5</accession>
<feature type="domain" description="RNase H type-2" evidence="14">
    <location>
        <begin position="86"/>
        <end position="299"/>
    </location>
</feature>
<dbReference type="AlphaFoldDB" id="A0A2K8KHX5"/>
<evidence type="ECO:0000259" key="14">
    <source>
        <dbReference type="PROSITE" id="PS51975"/>
    </source>
</evidence>
<evidence type="ECO:0000313" key="15">
    <source>
        <dbReference type="EMBL" id="ATX70842.1"/>
    </source>
</evidence>
<dbReference type="PROSITE" id="PS51975">
    <property type="entry name" value="RNASE_H_2"/>
    <property type="match status" value="1"/>
</dbReference>
<evidence type="ECO:0000256" key="11">
    <source>
        <dbReference type="ARBA" id="ARBA00022842"/>
    </source>
</evidence>
<dbReference type="CDD" id="cd06590">
    <property type="entry name" value="RNase_HII_bacteria_HIII_like"/>
    <property type="match status" value="1"/>
</dbReference>
<comment type="similarity">
    <text evidence="5">Belongs to the RNase HII family. RnhC subfamily.</text>
</comment>
<keyword evidence="6" id="KW-0963">Cytoplasm</keyword>
<keyword evidence="8 12" id="KW-0479">Metal-binding</keyword>
<dbReference type="InterPro" id="IPR036397">
    <property type="entry name" value="RNaseH_sf"/>
</dbReference>
<evidence type="ECO:0000256" key="13">
    <source>
        <dbReference type="RuleBase" id="RU003515"/>
    </source>
</evidence>
<keyword evidence="16" id="KW-1185">Reference proteome</keyword>
<dbReference type="GO" id="GO:0003723">
    <property type="term" value="F:RNA binding"/>
    <property type="evidence" value="ECO:0007669"/>
    <property type="project" value="UniProtKB-UniRule"/>
</dbReference>
<dbReference type="GO" id="GO:0006298">
    <property type="term" value="P:mismatch repair"/>
    <property type="evidence" value="ECO:0007669"/>
    <property type="project" value="TreeGrafter"/>
</dbReference>
<dbReference type="GO" id="GO:0004523">
    <property type="term" value="F:RNA-DNA hybrid ribonuclease activity"/>
    <property type="evidence" value="ECO:0007669"/>
    <property type="project" value="UniProtKB-UniRule"/>
</dbReference>
<evidence type="ECO:0000256" key="1">
    <source>
        <dbReference type="ARBA" id="ARBA00000077"/>
    </source>
</evidence>
<proteinExistence type="inferred from homology"/>
<evidence type="ECO:0000256" key="12">
    <source>
        <dbReference type="PROSITE-ProRule" id="PRU01319"/>
    </source>
</evidence>
<organism evidence="15 16">
    <name type="scientific">Spiroplasma clarkii</name>
    <dbReference type="NCBI Taxonomy" id="2139"/>
    <lineage>
        <taxon>Bacteria</taxon>
        <taxon>Bacillati</taxon>
        <taxon>Mycoplasmatota</taxon>
        <taxon>Mollicutes</taxon>
        <taxon>Entomoplasmatales</taxon>
        <taxon>Spiroplasmataceae</taxon>
        <taxon>Spiroplasma</taxon>
    </lineage>
</organism>
<dbReference type="RefSeq" id="WP_157795130.1">
    <property type="nucleotide sequence ID" value="NZ_CP024870.1"/>
</dbReference>
<dbReference type="PIRSF" id="PIRSF037748">
    <property type="entry name" value="RnhC"/>
    <property type="match status" value="1"/>
</dbReference>
<sequence>MDQFSFKKVAVQKVKALINDLNHLKVPHQEMGGKLIYQPKDGATITIYQNNTILIQGKTGANYVLKYQLGDIQDPQTQVEVNFNEYNVLGSDEVGVGDFFGPIVVCCAYVPASFKTSNPSIFQNLKDSKTLTDHEITKVYLQIKDLVKHTVYIMGNKTYNDKYEQYQNINTLKCLAHNQVLAKFAQENQDLNINYILMDQFVEEKKYYEHLQVNKIKLAPYQITFKTKAESKSVAVASASIIARYYFLTAIKNLEAKYNLVIPLGANNHVKSLVNSLKRQKQIDVRGLLKLNFNSKIKK</sequence>
<evidence type="ECO:0000256" key="3">
    <source>
        <dbReference type="ARBA" id="ARBA00004065"/>
    </source>
</evidence>
<feature type="binding site" evidence="12">
    <location>
        <position position="199"/>
    </location>
    <ligand>
        <name>a divalent metal cation</name>
        <dbReference type="ChEBI" id="CHEBI:60240"/>
    </ligand>
</feature>